<dbReference type="SMART" id="SM00635">
    <property type="entry name" value="BID_2"/>
    <property type="match status" value="1"/>
</dbReference>
<evidence type="ECO:0000313" key="2">
    <source>
        <dbReference type="EMBL" id="VYT97189.1"/>
    </source>
</evidence>
<dbReference type="Pfam" id="PF02368">
    <property type="entry name" value="Big_2"/>
    <property type="match status" value="1"/>
</dbReference>
<feature type="domain" description="BIG2" evidence="1">
    <location>
        <begin position="67"/>
        <end position="144"/>
    </location>
</feature>
<dbReference type="InterPro" id="IPR008964">
    <property type="entry name" value="Invasin/intimin_cell_adhesion"/>
</dbReference>
<sequence>MTDTLNLYKGEELINSAEYVEGKAKITLSGLKSDTNYPAGTYQITKQNENGESAKVDVPSFKTKPISVTGVIISPKTANVNVGDTIKLTSTVTPSTATNNNVTYRSSDEQVAEVSDDGTVNGLTAGQATITVQTEDGNKTDTSIVTVNAASEEG</sequence>
<keyword evidence="2" id="KW-0326">Glycosidase</keyword>
<dbReference type="InterPro" id="IPR003343">
    <property type="entry name" value="Big_2"/>
</dbReference>
<organism evidence="2">
    <name type="scientific">Staphylococcus simulans</name>
    <dbReference type="NCBI Taxonomy" id="1286"/>
    <lineage>
        <taxon>Bacteria</taxon>
        <taxon>Bacillati</taxon>
        <taxon>Bacillota</taxon>
        <taxon>Bacilli</taxon>
        <taxon>Bacillales</taxon>
        <taxon>Staphylococcaceae</taxon>
        <taxon>Staphylococcus</taxon>
    </lineage>
</organism>
<name>A0A6N3AXJ7_STASI</name>
<accession>A0A6N3AXJ7</accession>
<dbReference type="EMBL" id="CACRUO010000027">
    <property type="protein sequence ID" value="VYT97189.1"/>
    <property type="molecule type" value="Genomic_DNA"/>
</dbReference>
<reference evidence="2" key="1">
    <citation type="submission" date="2019-11" db="EMBL/GenBank/DDBJ databases">
        <authorList>
            <person name="Feng L."/>
        </authorList>
    </citation>
    <scope>NUCLEOTIDE SEQUENCE</scope>
    <source>
        <strain evidence="2">SsimulansLFYP27</strain>
    </source>
</reference>
<dbReference type="SUPFAM" id="SSF49373">
    <property type="entry name" value="Invasin/intimin cell-adhesion fragments"/>
    <property type="match status" value="1"/>
</dbReference>
<keyword evidence="2" id="KW-0378">Hydrolase</keyword>
<dbReference type="RefSeq" id="WP_070626920.1">
    <property type="nucleotide sequence ID" value="NZ_CACRUO010000027.1"/>
</dbReference>
<dbReference type="GO" id="GO:0033918">
    <property type="term" value="F:kappa-carrageenase activity"/>
    <property type="evidence" value="ECO:0007669"/>
    <property type="project" value="UniProtKB-EC"/>
</dbReference>
<proteinExistence type="predicted"/>
<dbReference type="EC" id="3.2.1.83" evidence="2"/>
<protein>
    <submittedName>
        <fullName evidence="2">Kappa-carrageenase</fullName>
        <ecNumber evidence="2">3.2.1.83</ecNumber>
    </submittedName>
</protein>
<dbReference type="Gene3D" id="2.60.40.1080">
    <property type="match status" value="1"/>
</dbReference>
<gene>
    <name evidence="2" type="primary">cgkA</name>
    <name evidence="2" type="ORF">SSLFYP27_01093</name>
</gene>
<evidence type="ECO:0000259" key="1">
    <source>
        <dbReference type="SMART" id="SM00635"/>
    </source>
</evidence>
<dbReference type="AlphaFoldDB" id="A0A6N3AXJ7"/>